<organism evidence="1 2">
    <name type="scientific">Fictibacillus aquaticus</name>
    <dbReference type="NCBI Taxonomy" id="2021314"/>
    <lineage>
        <taxon>Bacteria</taxon>
        <taxon>Bacillati</taxon>
        <taxon>Bacillota</taxon>
        <taxon>Bacilli</taxon>
        <taxon>Bacillales</taxon>
        <taxon>Fictibacillaceae</taxon>
        <taxon>Fictibacillus</taxon>
    </lineage>
</organism>
<dbReference type="AlphaFoldDB" id="A0A235F5J2"/>
<protein>
    <submittedName>
        <fullName evidence="1">Uncharacterized protein</fullName>
    </submittedName>
</protein>
<proteinExistence type="predicted"/>
<dbReference type="EMBL" id="NOII01000011">
    <property type="protein sequence ID" value="OYD56492.1"/>
    <property type="molecule type" value="Genomic_DNA"/>
</dbReference>
<name>A0A235F5J2_9BACL</name>
<gene>
    <name evidence="1" type="ORF">CGZ90_15890</name>
</gene>
<dbReference type="Proteomes" id="UP000215059">
    <property type="component" value="Unassembled WGS sequence"/>
</dbReference>
<evidence type="ECO:0000313" key="1">
    <source>
        <dbReference type="EMBL" id="OYD56492.1"/>
    </source>
</evidence>
<comment type="caution">
    <text evidence="1">The sequence shown here is derived from an EMBL/GenBank/DDBJ whole genome shotgun (WGS) entry which is preliminary data.</text>
</comment>
<reference evidence="1 2" key="1">
    <citation type="submission" date="2017-07" db="EMBL/GenBank/DDBJ databases">
        <title>Fictibacillus sp. nov. GDSW-R2A3 Genome sequencing and assembly.</title>
        <authorList>
            <person name="Mayilraj S."/>
        </authorList>
    </citation>
    <scope>NUCLEOTIDE SEQUENCE [LARGE SCALE GENOMIC DNA]</scope>
    <source>
        <strain evidence="1 2">GDSW-R2A3</strain>
    </source>
</reference>
<accession>A0A235F5J2</accession>
<evidence type="ECO:0000313" key="2">
    <source>
        <dbReference type="Proteomes" id="UP000215059"/>
    </source>
</evidence>
<sequence length="95" mass="11249">MWGTVPDLSFGTVPHAHEYTMQVYNQPGRGIDSVILAGGVCHMINYYEVIEKYIELIRKRHWRGELAAKQYKRKLELIHLWLIRDSVQSYARFKK</sequence>
<keyword evidence="2" id="KW-1185">Reference proteome</keyword>